<name>A0A386UI10_9RHOB</name>
<dbReference type="RefSeq" id="WP_120443424.1">
    <property type="nucleotide sequence ID" value="NZ_CP031078.1"/>
</dbReference>
<dbReference type="PANTHER" id="PTHR42760">
    <property type="entry name" value="SHORT-CHAIN DEHYDROGENASES/REDUCTASES FAMILY MEMBER"/>
    <property type="match status" value="1"/>
</dbReference>
<comment type="similarity">
    <text evidence="1">Belongs to the short-chain dehydrogenases/reductases (SDR) family.</text>
</comment>
<gene>
    <name evidence="2" type="ORF">PY32053_00512</name>
</gene>
<dbReference type="Gene3D" id="3.40.50.720">
    <property type="entry name" value="NAD(P)-binding Rossmann-like Domain"/>
    <property type="match status" value="1"/>
</dbReference>
<dbReference type="PRINTS" id="PR00081">
    <property type="entry name" value="GDHRDH"/>
</dbReference>
<dbReference type="FunFam" id="3.40.50.720:FF:000084">
    <property type="entry name" value="Short-chain dehydrogenase reductase"/>
    <property type="match status" value="1"/>
</dbReference>
<keyword evidence="2" id="KW-0560">Oxidoreductase</keyword>
<dbReference type="Pfam" id="PF13561">
    <property type="entry name" value="adh_short_C2"/>
    <property type="match status" value="1"/>
</dbReference>
<proteinExistence type="inferred from homology"/>
<accession>A0A386UI10</accession>
<sequence length="259" mass="27007">MGIAQGQCRLTGKVAVVTGAGNGIGQGIAQMFAAQGATVIGLDISQEALDQTAASIEAAAGCFVPMRADTLDEAETGRVIDAIGAEHGRIDILVPAAAVSLFQWIEEMTYDQWKRTLQGELDIVFLITRAAWPWLKKSGAASIINFASANAHMALNGSPALAHCAGKGGVLAMTRQLAMEGAPHGIRANTVSPGLIVTAQTRKHMTMDPGFESAATKRMMIKRLGEPADVAWCAVWLGSDESGYVTGADLAIDGGATAW</sequence>
<dbReference type="EC" id="1.1.1.100" evidence="2"/>
<evidence type="ECO:0000313" key="2">
    <source>
        <dbReference type="EMBL" id="AYF00191.1"/>
    </source>
</evidence>
<dbReference type="AlphaFoldDB" id="A0A386UI10"/>
<dbReference type="SUPFAM" id="SSF51735">
    <property type="entry name" value="NAD(P)-binding Rossmann-fold domains"/>
    <property type="match status" value="1"/>
</dbReference>
<dbReference type="InterPro" id="IPR002347">
    <property type="entry name" value="SDR_fam"/>
</dbReference>
<reference evidence="3" key="1">
    <citation type="submission" date="2018-07" db="EMBL/GenBank/DDBJ databases">
        <title>Genome Structure of the Opportunistic Pathogen Paracoccus yeei (Alphaproteobacteria) and Identification of Putative Virulence Factors.</title>
        <authorList>
            <person name="Lasek R."/>
            <person name="Szuplewska M."/>
            <person name="Mitura M."/>
            <person name="Decewicz P."/>
            <person name="Chmielowska C."/>
            <person name="Pawlot A."/>
            <person name="Sentkowska D."/>
            <person name="Czarnecki J."/>
            <person name="Bartosik D."/>
        </authorList>
    </citation>
    <scope>NUCLEOTIDE SEQUENCE [LARGE SCALE GENOMIC DNA]</scope>
    <source>
        <strain evidence="3">CCUG 32053</strain>
    </source>
</reference>
<evidence type="ECO:0000256" key="1">
    <source>
        <dbReference type="ARBA" id="ARBA00006484"/>
    </source>
</evidence>
<dbReference type="InterPro" id="IPR036291">
    <property type="entry name" value="NAD(P)-bd_dom_sf"/>
</dbReference>
<dbReference type="GO" id="GO:0004316">
    <property type="term" value="F:3-oxoacyl-[acyl-carrier-protein] reductase (NADPH) activity"/>
    <property type="evidence" value="ECO:0007669"/>
    <property type="project" value="UniProtKB-EC"/>
</dbReference>
<evidence type="ECO:0000313" key="3">
    <source>
        <dbReference type="Proteomes" id="UP000272010"/>
    </source>
</evidence>
<dbReference type="EMBL" id="CP031078">
    <property type="protein sequence ID" value="AYF00191.1"/>
    <property type="molecule type" value="Genomic_DNA"/>
</dbReference>
<organism evidence="2 3">
    <name type="scientific">Paracoccus yeei</name>
    <dbReference type="NCBI Taxonomy" id="147645"/>
    <lineage>
        <taxon>Bacteria</taxon>
        <taxon>Pseudomonadati</taxon>
        <taxon>Pseudomonadota</taxon>
        <taxon>Alphaproteobacteria</taxon>
        <taxon>Rhodobacterales</taxon>
        <taxon>Paracoccaceae</taxon>
        <taxon>Paracoccus</taxon>
    </lineage>
</organism>
<dbReference type="PRINTS" id="PR00080">
    <property type="entry name" value="SDRFAMILY"/>
</dbReference>
<protein>
    <submittedName>
        <fullName evidence="2">SDR family NAD(P)-dependent oxidoreductase</fullName>
        <ecNumber evidence="2">1.1.1.100</ecNumber>
    </submittedName>
</protein>
<dbReference type="Proteomes" id="UP000272010">
    <property type="component" value="Chromosome"/>
</dbReference>